<dbReference type="PANTHER" id="PTHR11802:SF29">
    <property type="entry name" value="SERINE CARBOXYPEPTIDASE-LIKE 19"/>
    <property type="match status" value="1"/>
</dbReference>
<dbReference type="PANTHER" id="PTHR11802">
    <property type="entry name" value="SERINE PROTEASE FAMILY S10 SERINE CARBOXYPEPTIDASE"/>
    <property type="match status" value="1"/>
</dbReference>
<keyword evidence="5" id="KW-0121">Carboxypeptidase</keyword>
<organism evidence="5 6">
    <name type="scientific">Musa troglodytarum</name>
    <name type="common">fe'i banana</name>
    <dbReference type="NCBI Taxonomy" id="320322"/>
    <lineage>
        <taxon>Eukaryota</taxon>
        <taxon>Viridiplantae</taxon>
        <taxon>Streptophyta</taxon>
        <taxon>Embryophyta</taxon>
        <taxon>Tracheophyta</taxon>
        <taxon>Spermatophyta</taxon>
        <taxon>Magnoliopsida</taxon>
        <taxon>Liliopsida</taxon>
        <taxon>Zingiberales</taxon>
        <taxon>Musaceae</taxon>
        <taxon>Musa</taxon>
    </lineage>
</organism>
<dbReference type="AlphaFoldDB" id="A0A9E7JJ72"/>
<dbReference type="Proteomes" id="UP001055439">
    <property type="component" value="Chromosome 10"/>
</dbReference>
<dbReference type="GO" id="GO:0019748">
    <property type="term" value="P:secondary metabolic process"/>
    <property type="evidence" value="ECO:0007669"/>
    <property type="project" value="TreeGrafter"/>
</dbReference>
<keyword evidence="2 4" id="KW-0732">Signal</keyword>
<sequence length="506" mass="56050">MAAAAVRELLLSFSSAALLLLLLFLAQQPPVSSLNVITHLPGFEGPLPFHLETGYVDVDEANGVQLFYYFIRSERKPADDPLMVWITGGPGCSAFSGLMYEIGPLQFDVAGYTFGLLPSLIYNPISWTKVSSIIFLDSPVGTGFSYSSTEQGSLITDTKSAIHVCTFLKKWYVDHPSFIKNPLYIGGDSYSGLLVPIIAQYISDGNEAGDGWHFNLKGYLVGNPSTDGEYDGNAIIPYVHGMGLISDELYEATKRSCGGQYQSPGNAECASCLQAVSQGLFGINNVHILEPLCFFASPKRNILTADRRKLLEEHLEQPLSKSDLPLQCRVNPFLFLKPKLHFRLLLLEKKNPCVISGEPSYQSSGYVLSYFWANNDTVREALGVREGTKQMWVRCNYGINYTNDVPSSLKYHLSLTSRGYRALAYSGDHDMSVPFVGTQAWIRSLNFSIVDDWRSWFVDGQVAGFTRSYSNNLTFVTIKGAGHTAPEYKPKECLAMVDRWFAGSPL</sequence>
<evidence type="ECO:0000313" key="6">
    <source>
        <dbReference type="Proteomes" id="UP001055439"/>
    </source>
</evidence>
<feature type="chain" id="PRO_5038572264" evidence="4">
    <location>
        <begin position="34"/>
        <end position="506"/>
    </location>
</feature>
<dbReference type="PRINTS" id="PR00724">
    <property type="entry name" value="CRBOXYPTASEC"/>
</dbReference>
<dbReference type="InterPro" id="IPR029058">
    <property type="entry name" value="AB_hydrolase_fold"/>
</dbReference>
<evidence type="ECO:0000256" key="2">
    <source>
        <dbReference type="ARBA" id="ARBA00022729"/>
    </source>
</evidence>
<evidence type="ECO:0000256" key="3">
    <source>
        <dbReference type="ARBA" id="ARBA00023180"/>
    </source>
</evidence>
<dbReference type="Pfam" id="PF00450">
    <property type="entry name" value="Peptidase_S10"/>
    <property type="match status" value="1"/>
</dbReference>
<dbReference type="InterPro" id="IPR001563">
    <property type="entry name" value="Peptidase_S10"/>
</dbReference>
<dbReference type="Gene3D" id="3.40.50.1820">
    <property type="entry name" value="alpha/beta hydrolase"/>
    <property type="match status" value="1"/>
</dbReference>
<reference evidence="5" key="1">
    <citation type="submission" date="2022-05" db="EMBL/GenBank/DDBJ databases">
        <title>The Musa troglodytarum L. genome provides insights into the mechanism of non-climacteric behaviour and enrichment of carotenoids.</title>
        <authorList>
            <person name="Wang J."/>
        </authorList>
    </citation>
    <scope>NUCLEOTIDE SEQUENCE</scope>
    <source>
        <tissue evidence="5">Leaf</tissue>
    </source>
</reference>
<keyword evidence="5" id="KW-0645">Protease</keyword>
<dbReference type="OrthoDB" id="443318at2759"/>
<keyword evidence="5" id="KW-0378">Hydrolase</keyword>
<dbReference type="GO" id="GO:0006508">
    <property type="term" value="P:proteolysis"/>
    <property type="evidence" value="ECO:0007669"/>
    <property type="project" value="InterPro"/>
</dbReference>
<dbReference type="FunFam" id="3.40.50.12670:FF:000001">
    <property type="entry name" value="Carboxypeptidase"/>
    <property type="match status" value="1"/>
</dbReference>
<dbReference type="SUPFAM" id="SSF53474">
    <property type="entry name" value="alpha/beta-Hydrolases"/>
    <property type="match status" value="1"/>
</dbReference>
<proteinExistence type="inferred from homology"/>
<evidence type="ECO:0000256" key="1">
    <source>
        <dbReference type="ARBA" id="ARBA00009431"/>
    </source>
</evidence>
<comment type="similarity">
    <text evidence="1">Belongs to the peptidase S10 family.</text>
</comment>
<feature type="signal peptide" evidence="4">
    <location>
        <begin position="1"/>
        <end position="33"/>
    </location>
</feature>
<keyword evidence="6" id="KW-1185">Reference proteome</keyword>
<dbReference type="InterPro" id="IPR033124">
    <property type="entry name" value="Ser_caboxypep_his_AS"/>
</dbReference>
<evidence type="ECO:0000256" key="4">
    <source>
        <dbReference type="SAM" id="SignalP"/>
    </source>
</evidence>
<dbReference type="EMBL" id="CP097503">
    <property type="protein sequence ID" value="URD82952.1"/>
    <property type="molecule type" value="Genomic_DNA"/>
</dbReference>
<dbReference type="PROSITE" id="PS00560">
    <property type="entry name" value="CARBOXYPEPT_SER_HIS"/>
    <property type="match status" value="1"/>
</dbReference>
<evidence type="ECO:0000313" key="5">
    <source>
        <dbReference type="EMBL" id="URD82952.1"/>
    </source>
</evidence>
<dbReference type="GO" id="GO:0016747">
    <property type="term" value="F:acyltransferase activity, transferring groups other than amino-acyl groups"/>
    <property type="evidence" value="ECO:0007669"/>
    <property type="project" value="TreeGrafter"/>
</dbReference>
<keyword evidence="3" id="KW-0325">Glycoprotein</keyword>
<protein>
    <submittedName>
        <fullName evidence="5">Serine carboxypeptidase-like</fullName>
    </submittedName>
</protein>
<dbReference type="GO" id="GO:0004185">
    <property type="term" value="F:serine-type carboxypeptidase activity"/>
    <property type="evidence" value="ECO:0007669"/>
    <property type="project" value="InterPro"/>
</dbReference>
<accession>A0A9E7JJ72</accession>
<dbReference type="FunFam" id="3.40.50.1820:FF:000072">
    <property type="entry name" value="Serine carboxypeptidase-like 19"/>
    <property type="match status" value="1"/>
</dbReference>
<name>A0A9E7JJ72_9LILI</name>
<gene>
    <name evidence="5" type="ORF">MUK42_09733</name>
</gene>
<dbReference type="Gene3D" id="3.40.50.12670">
    <property type="match status" value="1"/>
</dbReference>